<reference evidence="2" key="1">
    <citation type="journal article" date="2020" name="bioRxiv">
        <title>Chromosome-level reference genome of the European wasp spider Argiope bruennichi: a resource for studies on range expansion and evolutionary adaptation.</title>
        <authorList>
            <person name="Sheffer M.M."/>
            <person name="Hoppe A."/>
            <person name="Krehenwinkel H."/>
            <person name="Uhl G."/>
            <person name="Kuss A.W."/>
            <person name="Jensen L."/>
            <person name="Jensen C."/>
            <person name="Gillespie R.G."/>
            <person name="Hoff K.J."/>
            <person name="Prost S."/>
        </authorList>
    </citation>
    <scope>NUCLEOTIDE SEQUENCE</scope>
</reference>
<evidence type="ECO:0000313" key="3">
    <source>
        <dbReference type="Proteomes" id="UP000807504"/>
    </source>
</evidence>
<feature type="compositionally biased region" description="Polar residues" evidence="1">
    <location>
        <begin position="15"/>
        <end position="26"/>
    </location>
</feature>
<accession>A0A8T0FB19</accession>
<feature type="compositionally biased region" description="Polar residues" evidence="1">
    <location>
        <begin position="92"/>
        <end position="101"/>
    </location>
</feature>
<feature type="region of interest" description="Disordered" evidence="1">
    <location>
        <begin position="531"/>
        <end position="554"/>
    </location>
</feature>
<evidence type="ECO:0000256" key="1">
    <source>
        <dbReference type="SAM" id="MobiDB-lite"/>
    </source>
</evidence>
<comment type="caution">
    <text evidence="2">The sequence shown here is derived from an EMBL/GenBank/DDBJ whole genome shotgun (WGS) entry which is preliminary data.</text>
</comment>
<gene>
    <name evidence="2" type="ORF">HNY73_009135</name>
</gene>
<proteinExistence type="predicted"/>
<dbReference type="Proteomes" id="UP000807504">
    <property type="component" value="Unassembled WGS sequence"/>
</dbReference>
<feature type="compositionally biased region" description="Polar residues" evidence="1">
    <location>
        <begin position="109"/>
        <end position="150"/>
    </location>
</feature>
<keyword evidence="3" id="KW-1185">Reference proteome</keyword>
<dbReference type="EMBL" id="JABXBU010000015">
    <property type="protein sequence ID" value="KAF8787552.1"/>
    <property type="molecule type" value="Genomic_DNA"/>
</dbReference>
<evidence type="ECO:0000313" key="2">
    <source>
        <dbReference type="EMBL" id="KAF8787552.1"/>
    </source>
</evidence>
<name>A0A8T0FB19_ARGBR</name>
<organism evidence="2 3">
    <name type="scientific">Argiope bruennichi</name>
    <name type="common">Wasp spider</name>
    <name type="synonym">Aranea bruennichi</name>
    <dbReference type="NCBI Taxonomy" id="94029"/>
    <lineage>
        <taxon>Eukaryota</taxon>
        <taxon>Metazoa</taxon>
        <taxon>Ecdysozoa</taxon>
        <taxon>Arthropoda</taxon>
        <taxon>Chelicerata</taxon>
        <taxon>Arachnida</taxon>
        <taxon>Araneae</taxon>
        <taxon>Araneomorphae</taxon>
        <taxon>Entelegynae</taxon>
        <taxon>Araneoidea</taxon>
        <taxon>Araneidae</taxon>
        <taxon>Argiope</taxon>
    </lineage>
</organism>
<protein>
    <submittedName>
        <fullName evidence="2">Uncharacterized protein</fullName>
    </submittedName>
</protein>
<dbReference type="AlphaFoldDB" id="A0A8T0FB19"/>
<feature type="region of interest" description="Disordered" evidence="1">
    <location>
        <begin position="1"/>
        <end position="38"/>
    </location>
</feature>
<sequence>MSDKQNISAEVGNSAADQLHSSPQEKTPQEESLHAAGTGVCFPRHVEDIAAEFENFPYPQNQSPFMTFTGKKSTSDVITEANKSINKETSDSSDLGKTSHLSQDKPPQVSDSSIVSLKNEENAISGNGNPLSLQGQPSRMQTNSESLSEDTTSADVVFDKKFVHQCTSTKDIVIKDFPLNTSRSGKLFENKHLSNEETKYTPWTIENLFGSQNQNIMSRSDECKNTEIGTPADKCKEVIQNKDLIIKGEELHFTNDPSLNDISLEYLKLYSESPPENYDFAMNIMAYIEFLNDFSWKATVSYFDEKIKRIVKYIWNASKSDSKCNILMQKYRRKLFLDMLVHFTESCLSGGYDLVEFLKYCVEMCQLGVIARKHNFKEAPLRVIGFLRSSIGRLELKGYLTDTFENIVKEYAQKLYTQNMFPFMIDAENQIINNNNGTFSRAPGGSQDSNQSRCLPQVPKFSETESSEFPSSELIGDMALRAEQWFYNQSPLMSHFNSFPFFGTAFNTEGLYNSKVFFEFGSVNDINSKNVTSNGQTKNELGVNKSPLNGQSEDQKPIEHLFSGQSEALQMDDYGFLQSERKVLGTETDFLINERQKDLNIACGSRLDEHITDITSEHLAPNQGINPKDMSFTDNQSAKDISPEYIQLYSKKHPNNQDFAMNIMAYIELLNDCSWNATFSYFDENVKKMFSRIWNESKDLFNGYAVEFNDLHQMKFLDIMVESTELYLSVTKYDLNDFLYYCVQMCQIGVVARKNHLKEAPLIVMDFLRNSIRRLASKYSFSDTFENIVKEHAQKLIEC</sequence>
<feature type="region of interest" description="Disordered" evidence="1">
    <location>
        <begin position="84"/>
        <end position="150"/>
    </location>
</feature>
<reference evidence="2" key="2">
    <citation type="submission" date="2020-06" db="EMBL/GenBank/DDBJ databases">
        <authorList>
            <person name="Sheffer M."/>
        </authorList>
    </citation>
    <scope>NUCLEOTIDE SEQUENCE</scope>
</reference>